<evidence type="ECO:0000256" key="2">
    <source>
        <dbReference type="SAM" id="Phobius"/>
    </source>
</evidence>
<proteinExistence type="predicted"/>
<feature type="compositionally biased region" description="Low complexity" evidence="1">
    <location>
        <begin position="311"/>
        <end position="325"/>
    </location>
</feature>
<accession>A0ABV6P3G7</accession>
<dbReference type="EMBL" id="JBHLUE010000026">
    <property type="protein sequence ID" value="MFC0567572.1"/>
    <property type="molecule type" value="Genomic_DNA"/>
</dbReference>
<protein>
    <submittedName>
        <fullName evidence="3">Uncharacterized protein</fullName>
    </submittedName>
</protein>
<feature type="transmembrane region" description="Helical" evidence="2">
    <location>
        <begin position="36"/>
        <end position="58"/>
    </location>
</feature>
<reference evidence="3 4" key="1">
    <citation type="submission" date="2024-09" db="EMBL/GenBank/DDBJ databases">
        <authorList>
            <person name="Sun Q."/>
            <person name="Mori K."/>
        </authorList>
    </citation>
    <scope>NUCLEOTIDE SEQUENCE [LARGE SCALE GENOMIC DNA]</scope>
    <source>
        <strain evidence="3 4">TBRC 2205</strain>
    </source>
</reference>
<keyword evidence="2" id="KW-0812">Transmembrane</keyword>
<gene>
    <name evidence="3" type="ORF">ACFFHU_25970</name>
</gene>
<dbReference type="Proteomes" id="UP001589894">
    <property type="component" value="Unassembled WGS sequence"/>
</dbReference>
<evidence type="ECO:0000313" key="4">
    <source>
        <dbReference type="Proteomes" id="UP001589894"/>
    </source>
</evidence>
<sequence>MMALTGWPFILLVALCAVGGVAGTVLLWNRFGRVRYLLRPAGVLLAEVLMLSTVGLVVNRSEEFYPTWAALLGTRTGPATVLRDSNDATYRDGPGGLDRRLAAQAGGHRDAALTFAWQPAGWRGWGLSAAPIVSTPPGYLRHPTWSYSAVVVVGDGSDGWPAAAERAAARRVTANGVSAVVVFAATTPATTARTLDETLPDQLGRDLRVTTHHWAIVASGPDAALAQSAAAAAATRYPSVAVAAGTHGGLASASVTRPAVLPAGVTWAAVEASLVGRHDDGVVPLPSTDADALYTALSWAIGRTPPPLAAPAARLAAAQRGPGRPMSAPLGGHAGSPSPAPATR</sequence>
<dbReference type="RefSeq" id="WP_377342876.1">
    <property type="nucleotide sequence ID" value="NZ_JBHLUE010000026.1"/>
</dbReference>
<keyword evidence="4" id="KW-1185">Reference proteome</keyword>
<evidence type="ECO:0000256" key="1">
    <source>
        <dbReference type="SAM" id="MobiDB-lite"/>
    </source>
</evidence>
<name>A0ABV6P3G7_9ACTN</name>
<organism evidence="3 4">
    <name type="scientific">Plantactinospora siamensis</name>
    <dbReference type="NCBI Taxonomy" id="555372"/>
    <lineage>
        <taxon>Bacteria</taxon>
        <taxon>Bacillati</taxon>
        <taxon>Actinomycetota</taxon>
        <taxon>Actinomycetes</taxon>
        <taxon>Micromonosporales</taxon>
        <taxon>Micromonosporaceae</taxon>
        <taxon>Plantactinospora</taxon>
    </lineage>
</organism>
<feature type="region of interest" description="Disordered" evidence="1">
    <location>
        <begin position="311"/>
        <end position="344"/>
    </location>
</feature>
<keyword evidence="2" id="KW-0472">Membrane</keyword>
<feature type="transmembrane region" description="Helical" evidence="2">
    <location>
        <begin position="6"/>
        <end position="29"/>
    </location>
</feature>
<comment type="caution">
    <text evidence="3">The sequence shown here is derived from an EMBL/GenBank/DDBJ whole genome shotgun (WGS) entry which is preliminary data.</text>
</comment>
<keyword evidence="2" id="KW-1133">Transmembrane helix</keyword>
<evidence type="ECO:0000313" key="3">
    <source>
        <dbReference type="EMBL" id="MFC0567572.1"/>
    </source>
</evidence>